<accession>A0A497E3H1</accession>
<sequence length="361" mass="39450">MRLKWEKIQLFCIENLVWVLIIGIFIIFSVLNPRFFAPHIIYSILQDASMLGPLALGLGLCLLVGSFDVSLGRVAGLSCIIAAWLCEFTDLPAFLIIPVPLIVGLAIGILNGVLIGRGRLNPFLVTLAGYLIWYALSCDIMYGKYFPPGRFDPLILLFGRGRIVGGMFVSTTIFIGLLLLLWFFVKYTRKGNAIYAVGGSEDTARRLGINTNNVKLLVHTIAGVLAGFCGLCYVGYAVEIKPVVVPPYTIFPAFVAIALAGISITGGRGNLLNILGGVILIAMTKVGATMVGAPFEVAYYAVPGILFLIVIVLINRLDLFRDRILSRIYIRSYAESVTSDGEQPESKERHRSIQGKDLDKT</sequence>
<feature type="transmembrane region" description="Helical" evidence="10">
    <location>
        <begin position="123"/>
        <end position="143"/>
    </location>
</feature>
<reference evidence="11 12" key="1">
    <citation type="submission" date="2018-06" db="EMBL/GenBank/DDBJ databases">
        <title>Extensive metabolic versatility and redundancy in microbially diverse, dynamic hydrothermal sediments.</title>
        <authorList>
            <person name="Dombrowski N."/>
            <person name="Teske A."/>
            <person name="Baker B.J."/>
        </authorList>
    </citation>
    <scope>NUCLEOTIDE SEQUENCE [LARGE SCALE GENOMIC DNA]</scope>
    <source>
        <strain evidence="11">B47_G16</strain>
    </source>
</reference>
<evidence type="ECO:0000256" key="3">
    <source>
        <dbReference type="ARBA" id="ARBA00022475"/>
    </source>
</evidence>
<keyword evidence="3" id="KW-1003">Cell membrane</keyword>
<feature type="transmembrane region" description="Helical" evidence="10">
    <location>
        <begin position="216"/>
        <end position="238"/>
    </location>
</feature>
<feature type="transmembrane region" description="Helical" evidence="10">
    <location>
        <begin position="297"/>
        <end position="317"/>
    </location>
</feature>
<evidence type="ECO:0000256" key="9">
    <source>
        <dbReference type="SAM" id="MobiDB-lite"/>
    </source>
</evidence>
<feature type="transmembrane region" description="Helical" evidence="10">
    <location>
        <begin position="163"/>
        <end position="185"/>
    </location>
</feature>
<protein>
    <recommendedName>
        <fullName evidence="8">Autoinducer 2 import system permease protein LsrD</fullName>
    </recommendedName>
</protein>
<evidence type="ECO:0000256" key="7">
    <source>
        <dbReference type="ARBA" id="ARBA00023136"/>
    </source>
</evidence>
<dbReference type="PANTHER" id="PTHR32196">
    <property type="entry name" value="ABC TRANSPORTER PERMEASE PROTEIN YPHD-RELATED-RELATED"/>
    <property type="match status" value="1"/>
</dbReference>
<evidence type="ECO:0000256" key="8">
    <source>
        <dbReference type="ARBA" id="ARBA00039381"/>
    </source>
</evidence>
<proteinExistence type="predicted"/>
<name>A0A497E3H1_UNCAE</name>
<gene>
    <name evidence="11" type="ORF">DRJ00_04930</name>
</gene>
<dbReference type="CDD" id="cd06579">
    <property type="entry name" value="TM_PBP1_transp_AraH_like"/>
    <property type="match status" value="1"/>
</dbReference>
<evidence type="ECO:0000256" key="10">
    <source>
        <dbReference type="SAM" id="Phobius"/>
    </source>
</evidence>
<keyword evidence="7 10" id="KW-0472">Membrane</keyword>
<feature type="transmembrane region" description="Helical" evidence="10">
    <location>
        <begin position="271"/>
        <end position="291"/>
    </location>
</feature>
<evidence type="ECO:0000256" key="1">
    <source>
        <dbReference type="ARBA" id="ARBA00004651"/>
    </source>
</evidence>
<evidence type="ECO:0000256" key="2">
    <source>
        <dbReference type="ARBA" id="ARBA00022448"/>
    </source>
</evidence>
<evidence type="ECO:0000256" key="4">
    <source>
        <dbReference type="ARBA" id="ARBA00022519"/>
    </source>
</evidence>
<feature type="transmembrane region" description="Helical" evidence="10">
    <location>
        <begin position="91"/>
        <end position="116"/>
    </location>
</feature>
<comment type="caution">
    <text evidence="11">The sequence shown here is derived from an EMBL/GenBank/DDBJ whole genome shotgun (WGS) entry which is preliminary data.</text>
</comment>
<keyword evidence="5 10" id="KW-0812">Transmembrane</keyword>
<dbReference type="InterPro" id="IPR001851">
    <property type="entry name" value="ABC_transp_permease"/>
</dbReference>
<dbReference type="EMBL" id="QMPZ01000060">
    <property type="protein sequence ID" value="RLE09143.1"/>
    <property type="molecule type" value="Genomic_DNA"/>
</dbReference>
<dbReference type="Proteomes" id="UP000279422">
    <property type="component" value="Unassembled WGS sequence"/>
</dbReference>
<feature type="transmembrane region" description="Helical" evidence="10">
    <location>
        <begin position="54"/>
        <end position="85"/>
    </location>
</feature>
<evidence type="ECO:0000256" key="6">
    <source>
        <dbReference type="ARBA" id="ARBA00022989"/>
    </source>
</evidence>
<feature type="transmembrane region" description="Helical" evidence="10">
    <location>
        <begin position="15"/>
        <end position="33"/>
    </location>
</feature>
<keyword evidence="4" id="KW-0997">Cell inner membrane</keyword>
<dbReference type="Pfam" id="PF02653">
    <property type="entry name" value="BPD_transp_2"/>
    <property type="match status" value="1"/>
</dbReference>
<evidence type="ECO:0000256" key="5">
    <source>
        <dbReference type="ARBA" id="ARBA00022692"/>
    </source>
</evidence>
<dbReference type="GO" id="GO:0022857">
    <property type="term" value="F:transmembrane transporter activity"/>
    <property type="evidence" value="ECO:0007669"/>
    <property type="project" value="InterPro"/>
</dbReference>
<comment type="subcellular location">
    <subcellularLocation>
        <location evidence="1">Cell membrane</location>
        <topology evidence="1">Multi-pass membrane protein</topology>
    </subcellularLocation>
</comment>
<dbReference type="PANTHER" id="PTHR32196:SF71">
    <property type="entry name" value="AUTOINDUCER 2 IMPORT SYSTEM PERMEASE PROTEIN LSRD"/>
    <property type="match status" value="1"/>
</dbReference>
<feature type="region of interest" description="Disordered" evidence="9">
    <location>
        <begin position="337"/>
        <end position="361"/>
    </location>
</feature>
<evidence type="ECO:0000313" key="11">
    <source>
        <dbReference type="EMBL" id="RLE09143.1"/>
    </source>
</evidence>
<keyword evidence="6 10" id="KW-1133">Transmembrane helix</keyword>
<keyword evidence="2" id="KW-0813">Transport</keyword>
<dbReference type="GO" id="GO:0005886">
    <property type="term" value="C:plasma membrane"/>
    <property type="evidence" value="ECO:0007669"/>
    <property type="project" value="UniProtKB-SubCell"/>
</dbReference>
<dbReference type="SUPFAM" id="SSF81345">
    <property type="entry name" value="ABC transporter involved in vitamin B12 uptake, BtuC"/>
    <property type="match status" value="1"/>
</dbReference>
<feature type="transmembrane region" description="Helical" evidence="10">
    <location>
        <begin position="244"/>
        <end position="264"/>
    </location>
</feature>
<evidence type="ECO:0000313" key="12">
    <source>
        <dbReference type="Proteomes" id="UP000279422"/>
    </source>
</evidence>
<dbReference type="InterPro" id="IPR037294">
    <property type="entry name" value="ABC_BtuC-like"/>
</dbReference>
<dbReference type="AlphaFoldDB" id="A0A497E3H1"/>
<organism evidence="11 12">
    <name type="scientific">Aerophobetes bacterium</name>
    <dbReference type="NCBI Taxonomy" id="2030807"/>
    <lineage>
        <taxon>Bacteria</taxon>
        <taxon>Candidatus Aerophobota</taxon>
    </lineage>
</organism>